<organism evidence="3 4">
    <name type="scientific">Exophiala viscosa</name>
    <dbReference type="NCBI Taxonomy" id="2486360"/>
    <lineage>
        <taxon>Eukaryota</taxon>
        <taxon>Fungi</taxon>
        <taxon>Dikarya</taxon>
        <taxon>Ascomycota</taxon>
        <taxon>Pezizomycotina</taxon>
        <taxon>Eurotiomycetes</taxon>
        <taxon>Chaetothyriomycetidae</taxon>
        <taxon>Chaetothyriales</taxon>
        <taxon>Herpotrichiellaceae</taxon>
        <taxon>Exophiala</taxon>
    </lineage>
</organism>
<reference evidence="3" key="1">
    <citation type="journal article" date="2022" name="bioRxiv">
        <title>Deciphering the potential niche of two novel black yeast fungi from a biological soil crust based on their genomes, phenotypes, and melanin regulation.</title>
        <authorList>
            <consortium name="DOE Joint Genome Institute"/>
            <person name="Carr E.C."/>
            <person name="Barton Q."/>
            <person name="Grambo S."/>
            <person name="Sullivan M."/>
            <person name="Renfro C.M."/>
            <person name="Kuo A."/>
            <person name="Pangilinan J."/>
            <person name="Lipzen A."/>
            <person name="Keymanesh K."/>
            <person name="Savage E."/>
            <person name="Barry K."/>
            <person name="Grigoriev I.V."/>
            <person name="Riekhof W.R."/>
            <person name="Harris S.S."/>
        </authorList>
    </citation>
    <scope>NUCLEOTIDE SEQUENCE</scope>
    <source>
        <strain evidence="3">JF 03-4F</strain>
    </source>
</reference>
<evidence type="ECO:0000256" key="2">
    <source>
        <dbReference type="SAM" id="Phobius"/>
    </source>
</evidence>
<dbReference type="AlphaFoldDB" id="A0AAN6DYP3"/>
<keyword evidence="2" id="KW-0472">Membrane</keyword>
<keyword evidence="2" id="KW-1133">Transmembrane helix</keyword>
<feature type="transmembrane region" description="Helical" evidence="2">
    <location>
        <begin position="131"/>
        <end position="153"/>
    </location>
</feature>
<name>A0AAN6DYP3_9EURO</name>
<evidence type="ECO:0000256" key="1">
    <source>
        <dbReference type="SAM" id="MobiDB-lite"/>
    </source>
</evidence>
<sequence>MFFPWRRNTTNTQMESDSCAAPSTVTVTQTVLQGVATSTVDPDSSSFPSTTDGMVVSTIPVFGGGFETTLVPVPSSPPTTTASITSITVSRSVATTKTLSLASASHSSSSSKTPCPTASSTASKSAPAGTVAGGVLGGVAGLAMIMLLLLWCCRRKRKVNITFKRNTKNITQPESPKDVEAVKQDRDLALQTLQQNQHIPSPRSFDFGLPNIPPHSTAIMQKPWI</sequence>
<gene>
    <name evidence="3" type="ORF">EDD36DRAFT_463588</name>
</gene>
<dbReference type="Proteomes" id="UP001203852">
    <property type="component" value="Unassembled WGS sequence"/>
</dbReference>
<accession>A0AAN6DYP3</accession>
<keyword evidence="4" id="KW-1185">Reference proteome</keyword>
<dbReference type="EMBL" id="MU404353">
    <property type="protein sequence ID" value="KAI1613712.1"/>
    <property type="molecule type" value="Genomic_DNA"/>
</dbReference>
<feature type="region of interest" description="Disordered" evidence="1">
    <location>
        <begin position="102"/>
        <end position="127"/>
    </location>
</feature>
<comment type="caution">
    <text evidence="3">The sequence shown here is derived from an EMBL/GenBank/DDBJ whole genome shotgun (WGS) entry which is preliminary data.</text>
</comment>
<evidence type="ECO:0000313" key="3">
    <source>
        <dbReference type="EMBL" id="KAI1613712.1"/>
    </source>
</evidence>
<protein>
    <recommendedName>
        <fullName evidence="5">Mid2 domain-containing protein</fullName>
    </recommendedName>
</protein>
<evidence type="ECO:0000313" key="4">
    <source>
        <dbReference type="Proteomes" id="UP001203852"/>
    </source>
</evidence>
<keyword evidence="2" id="KW-0812">Transmembrane</keyword>
<evidence type="ECO:0008006" key="5">
    <source>
        <dbReference type="Google" id="ProtNLM"/>
    </source>
</evidence>
<proteinExistence type="predicted"/>